<evidence type="ECO:0000256" key="1">
    <source>
        <dbReference type="SAM" id="MobiDB-lite"/>
    </source>
</evidence>
<evidence type="ECO:0000313" key="3">
    <source>
        <dbReference type="Proteomes" id="UP000283569"/>
    </source>
</evidence>
<feature type="compositionally biased region" description="Polar residues" evidence="1">
    <location>
        <begin position="62"/>
        <end position="71"/>
    </location>
</feature>
<accession>A0A420SMB7</accession>
<gene>
    <name evidence="2" type="ORF">BFJ72_g11520</name>
</gene>
<dbReference type="EMBL" id="MRDB01000052">
    <property type="protein sequence ID" value="RKL30407.1"/>
    <property type="molecule type" value="Genomic_DNA"/>
</dbReference>
<feature type="compositionally biased region" description="Basic residues" evidence="1">
    <location>
        <begin position="77"/>
        <end position="88"/>
    </location>
</feature>
<organism evidence="2 3">
    <name type="scientific">Gibberella intermedia</name>
    <name type="common">Bulb rot disease fungus</name>
    <name type="synonym">Fusarium proliferatum</name>
    <dbReference type="NCBI Taxonomy" id="948311"/>
    <lineage>
        <taxon>Eukaryota</taxon>
        <taxon>Fungi</taxon>
        <taxon>Dikarya</taxon>
        <taxon>Ascomycota</taxon>
        <taxon>Pezizomycotina</taxon>
        <taxon>Sordariomycetes</taxon>
        <taxon>Hypocreomycetidae</taxon>
        <taxon>Hypocreales</taxon>
        <taxon>Nectriaceae</taxon>
        <taxon>Fusarium</taxon>
        <taxon>Fusarium fujikuroi species complex</taxon>
    </lineage>
</organism>
<dbReference type="AlphaFoldDB" id="A0A420SMB7"/>
<name>A0A420SMB7_GIBIN</name>
<protein>
    <submittedName>
        <fullName evidence="2">Uncharacterized protein</fullName>
    </submittedName>
</protein>
<reference evidence="2 3" key="1">
    <citation type="journal article" date="2018" name="Sci. Rep.">
        <title>Characterisation of pathogen-specific regions and novel effector candidates in Fusarium oxysporum f. sp. cepae.</title>
        <authorList>
            <person name="Armitage A.D."/>
            <person name="Taylor A."/>
            <person name="Sobczyk M.K."/>
            <person name="Baxter L."/>
            <person name="Greenfield B.P."/>
            <person name="Bates H.J."/>
            <person name="Wilson F."/>
            <person name="Jackson A.C."/>
            <person name="Ott S."/>
            <person name="Harrison R.J."/>
            <person name="Clarkson J.P."/>
        </authorList>
    </citation>
    <scope>NUCLEOTIDE SEQUENCE [LARGE SCALE GENOMIC DNA]</scope>
    <source>
        <strain evidence="2 3">Fp_A8</strain>
    </source>
</reference>
<dbReference type="Proteomes" id="UP000283569">
    <property type="component" value="Unassembled WGS sequence"/>
</dbReference>
<evidence type="ECO:0000313" key="2">
    <source>
        <dbReference type="EMBL" id="RKL30407.1"/>
    </source>
</evidence>
<comment type="caution">
    <text evidence="2">The sequence shown here is derived from an EMBL/GenBank/DDBJ whole genome shotgun (WGS) entry which is preliminary data.</text>
</comment>
<feature type="region of interest" description="Disordered" evidence="1">
    <location>
        <begin position="139"/>
        <end position="158"/>
    </location>
</feature>
<sequence>MTASQADLDPHSPTTNNLFTIPQLFRIQTTLEPSLSKALPGRAARMNQWTFFNKKIEAFKAQSNDGSTPSTPVKKATPGRKRAPKAKKGGSDEQSAAQVMENQMYQAQPVLTGNFMPMDDVLRPLARGIGETLERHPFSGLALPGHAPNPTPDATERAPEGQVFVASQQVPEDQLVVAAQQHVYQPAMPYTHMVPQ</sequence>
<proteinExistence type="predicted"/>
<feature type="region of interest" description="Disordered" evidence="1">
    <location>
        <begin position="62"/>
        <end position="95"/>
    </location>
</feature>